<keyword evidence="8" id="KW-1185">Reference proteome</keyword>
<comment type="subcellular location">
    <subcellularLocation>
        <location evidence="1">Nucleus</location>
    </subcellularLocation>
</comment>
<name>A0A7R9M9C9_9ACAR</name>
<dbReference type="FunFam" id="1.10.260.40:FF:000001">
    <property type="entry name" value="POU domain protein"/>
    <property type="match status" value="1"/>
</dbReference>
<feature type="non-terminal residue" evidence="7">
    <location>
        <position position="1"/>
    </location>
</feature>
<gene>
    <name evidence="7" type="ORF">ONB1V03_LOCUS12595</name>
</gene>
<dbReference type="PRINTS" id="PR00028">
    <property type="entry name" value="POUDOMAIN"/>
</dbReference>
<feature type="region of interest" description="Disordered" evidence="5">
    <location>
        <begin position="171"/>
        <end position="213"/>
    </location>
</feature>
<feature type="region of interest" description="Disordered" evidence="5">
    <location>
        <begin position="1"/>
        <end position="29"/>
    </location>
</feature>
<dbReference type="GO" id="GO:0030154">
    <property type="term" value="P:cell differentiation"/>
    <property type="evidence" value="ECO:0007669"/>
    <property type="project" value="UniProtKB-ARBA"/>
</dbReference>
<keyword evidence="4" id="KW-0539">Nucleus</keyword>
<dbReference type="EMBL" id="CAJPVJ010010320">
    <property type="protein sequence ID" value="CAG2173142.1"/>
    <property type="molecule type" value="Genomic_DNA"/>
</dbReference>
<feature type="compositionally biased region" description="Polar residues" evidence="5">
    <location>
        <begin position="9"/>
        <end position="29"/>
    </location>
</feature>
<evidence type="ECO:0000313" key="7">
    <source>
        <dbReference type="EMBL" id="CAD7655955.1"/>
    </source>
</evidence>
<reference evidence="7" key="1">
    <citation type="submission" date="2020-11" db="EMBL/GenBank/DDBJ databases">
        <authorList>
            <person name="Tran Van P."/>
        </authorList>
    </citation>
    <scope>NUCLEOTIDE SEQUENCE</scope>
</reference>
<dbReference type="InterPro" id="IPR010982">
    <property type="entry name" value="Lambda_DNA-bd_dom_sf"/>
</dbReference>
<dbReference type="PANTHER" id="PTHR11636">
    <property type="entry name" value="POU DOMAIN"/>
    <property type="match status" value="1"/>
</dbReference>
<dbReference type="SMART" id="SM00352">
    <property type="entry name" value="POU"/>
    <property type="match status" value="1"/>
</dbReference>
<dbReference type="Pfam" id="PF00157">
    <property type="entry name" value="Pou"/>
    <property type="match status" value="1"/>
</dbReference>
<protein>
    <recommendedName>
        <fullName evidence="6">POU-specific domain-containing protein</fullName>
    </recommendedName>
</protein>
<accession>A0A7R9M9C9</accession>
<feature type="compositionally biased region" description="Low complexity" evidence="5">
    <location>
        <begin position="200"/>
        <end position="213"/>
    </location>
</feature>
<sequence>APGGKVDTQDSQTSVVNGDLSQDGDNNLGSHEALNSAMYVGWLDAPVNDGLIHNDIGFTNKINRLENLWLIAPNGRENLSSNWNSNRFNTNNGATNDANNGVGAGQGENVPQLSPNRFATADATLTTEANSAFSNTSLTIAMGMFLRDRLQEFEGIRPKLQRNVSFQSHQNMGAGCQSSQPQTPQPTHSSSVHHQNIGANHHNSQQNSQQINSQNKLRFETCASSFYNRNSINYNNTNNNNSTPNAVHSPFKAVAIRPTDPQPYEMADLEVLEQFAMNFKQRRIKLGFTRGDVALAINKLYGNDMSQSMISRFEVLNLSFKNMCKLKPLLQNWLEDSEASLNNSTTLANNQLRPE</sequence>
<dbReference type="GO" id="GO:0005634">
    <property type="term" value="C:nucleus"/>
    <property type="evidence" value="ECO:0007669"/>
    <property type="project" value="UniProtKB-SubCell"/>
</dbReference>
<dbReference type="Gene3D" id="1.10.260.40">
    <property type="entry name" value="lambda repressor-like DNA-binding domains"/>
    <property type="match status" value="1"/>
</dbReference>
<evidence type="ECO:0000313" key="8">
    <source>
        <dbReference type="Proteomes" id="UP000728032"/>
    </source>
</evidence>
<dbReference type="PANTHER" id="PTHR11636:SF76">
    <property type="entry name" value="PROTEIN NUBBIN"/>
    <property type="match status" value="1"/>
</dbReference>
<feature type="non-terminal residue" evidence="7">
    <location>
        <position position="355"/>
    </location>
</feature>
<evidence type="ECO:0000256" key="1">
    <source>
        <dbReference type="ARBA" id="ARBA00004123"/>
    </source>
</evidence>
<proteinExistence type="predicted"/>
<feature type="compositionally biased region" description="Low complexity" evidence="5">
    <location>
        <begin position="177"/>
        <end position="190"/>
    </location>
</feature>
<dbReference type="InterPro" id="IPR000327">
    <property type="entry name" value="POU_dom"/>
</dbReference>
<organism evidence="7">
    <name type="scientific">Oppiella nova</name>
    <dbReference type="NCBI Taxonomy" id="334625"/>
    <lineage>
        <taxon>Eukaryota</taxon>
        <taxon>Metazoa</taxon>
        <taxon>Ecdysozoa</taxon>
        <taxon>Arthropoda</taxon>
        <taxon>Chelicerata</taxon>
        <taxon>Arachnida</taxon>
        <taxon>Acari</taxon>
        <taxon>Acariformes</taxon>
        <taxon>Sarcoptiformes</taxon>
        <taxon>Oribatida</taxon>
        <taxon>Brachypylina</taxon>
        <taxon>Oppioidea</taxon>
        <taxon>Oppiidae</taxon>
        <taxon>Oppiella</taxon>
    </lineage>
</organism>
<dbReference type="OrthoDB" id="6358449at2759"/>
<evidence type="ECO:0000256" key="2">
    <source>
        <dbReference type="ARBA" id="ARBA00023125"/>
    </source>
</evidence>
<evidence type="ECO:0000259" key="6">
    <source>
        <dbReference type="PROSITE" id="PS51179"/>
    </source>
</evidence>
<dbReference type="AlphaFoldDB" id="A0A7R9M9C9"/>
<keyword evidence="2" id="KW-0238">DNA-binding</keyword>
<dbReference type="SUPFAM" id="SSF47413">
    <property type="entry name" value="lambda repressor-like DNA-binding domains"/>
    <property type="match status" value="1"/>
</dbReference>
<evidence type="ECO:0000256" key="5">
    <source>
        <dbReference type="SAM" id="MobiDB-lite"/>
    </source>
</evidence>
<evidence type="ECO:0000256" key="3">
    <source>
        <dbReference type="ARBA" id="ARBA00023155"/>
    </source>
</evidence>
<dbReference type="GO" id="GO:0000978">
    <property type="term" value="F:RNA polymerase II cis-regulatory region sequence-specific DNA binding"/>
    <property type="evidence" value="ECO:0007669"/>
    <property type="project" value="TreeGrafter"/>
</dbReference>
<evidence type="ECO:0000256" key="4">
    <source>
        <dbReference type="ARBA" id="ARBA00023242"/>
    </source>
</evidence>
<dbReference type="InterPro" id="IPR013847">
    <property type="entry name" value="POU"/>
</dbReference>
<feature type="compositionally biased region" description="Low complexity" evidence="5">
    <location>
        <begin position="90"/>
        <end position="101"/>
    </location>
</feature>
<dbReference type="GO" id="GO:0001228">
    <property type="term" value="F:DNA-binding transcription activator activity, RNA polymerase II-specific"/>
    <property type="evidence" value="ECO:0007669"/>
    <property type="project" value="UniProtKB-ARBA"/>
</dbReference>
<keyword evidence="3" id="KW-0371">Homeobox</keyword>
<feature type="region of interest" description="Disordered" evidence="5">
    <location>
        <begin position="90"/>
        <end position="114"/>
    </location>
</feature>
<feature type="domain" description="POU-specific" evidence="6">
    <location>
        <begin position="264"/>
        <end position="338"/>
    </location>
</feature>
<dbReference type="InterPro" id="IPR050255">
    <property type="entry name" value="POU_domain_TF"/>
</dbReference>
<dbReference type="EMBL" id="OC925145">
    <property type="protein sequence ID" value="CAD7655955.1"/>
    <property type="molecule type" value="Genomic_DNA"/>
</dbReference>
<dbReference type="Proteomes" id="UP000728032">
    <property type="component" value="Unassembled WGS sequence"/>
</dbReference>
<dbReference type="PROSITE" id="PS51179">
    <property type="entry name" value="POU_3"/>
    <property type="match status" value="1"/>
</dbReference>